<dbReference type="InterPro" id="IPR036249">
    <property type="entry name" value="Thioredoxin-like_sf"/>
</dbReference>
<dbReference type="RefSeq" id="WP_096276097.1">
    <property type="nucleotide sequence ID" value="NZ_CBCSBM010000002.1"/>
</dbReference>
<dbReference type="PANTHER" id="PTHR13887:SF41">
    <property type="entry name" value="THIOREDOXIN SUPERFAMILY PROTEIN"/>
    <property type="match status" value="1"/>
</dbReference>
<evidence type="ECO:0000313" key="3">
    <source>
        <dbReference type="Proteomes" id="UP001645039"/>
    </source>
</evidence>
<reference evidence="2 3" key="1">
    <citation type="submission" date="2020-07" db="EMBL/GenBank/DDBJ databases">
        <title>Halophilic bacteria isolated from french cheeses.</title>
        <authorList>
            <person name="Kothe C.I."/>
            <person name="Farah-Kraiem B."/>
            <person name="Renault P."/>
            <person name="Dridi B."/>
        </authorList>
    </citation>
    <scope>NUCLEOTIDE SEQUENCE [LARGE SCALE GENOMIC DNA]</scope>
    <source>
        <strain evidence="2 3">FME1</strain>
    </source>
</reference>
<evidence type="ECO:0000259" key="1">
    <source>
        <dbReference type="Pfam" id="PF01323"/>
    </source>
</evidence>
<dbReference type="SUPFAM" id="SSF52833">
    <property type="entry name" value="Thioredoxin-like"/>
    <property type="match status" value="1"/>
</dbReference>
<dbReference type="PANTHER" id="PTHR13887">
    <property type="entry name" value="GLUTATHIONE S-TRANSFERASE KAPPA"/>
    <property type="match status" value="1"/>
</dbReference>
<accession>A0ABR9F550</accession>
<comment type="caution">
    <text evidence="2">The sequence shown here is derived from an EMBL/GenBank/DDBJ whole genome shotgun (WGS) entry which is preliminary data.</text>
</comment>
<dbReference type="InterPro" id="IPR001853">
    <property type="entry name" value="DSBA-like_thioredoxin_dom"/>
</dbReference>
<organism evidence="2 3">
    <name type="scientific">Halomonas casei</name>
    <dbReference type="NCBI Taxonomy" id="2742613"/>
    <lineage>
        <taxon>Bacteria</taxon>
        <taxon>Pseudomonadati</taxon>
        <taxon>Pseudomonadota</taxon>
        <taxon>Gammaproteobacteria</taxon>
        <taxon>Oceanospirillales</taxon>
        <taxon>Halomonadaceae</taxon>
        <taxon>Halomonas</taxon>
    </lineage>
</organism>
<gene>
    <name evidence="2" type="ORF">EI168_15860</name>
</gene>
<dbReference type="EMBL" id="RRZD01000020">
    <property type="protein sequence ID" value="MBE0401565.1"/>
    <property type="molecule type" value="Genomic_DNA"/>
</dbReference>
<protein>
    <submittedName>
        <fullName evidence="2">DsbA family oxidoreductase</fullName>
    </submittedName>
</protein>
<evidence type="ECO:0000313" key="2">
    <source>
        <dbReference type="EMBL" id="MBE0401565.1"/>
    </source>
</evidence>
<proteinExistence type="predicted"/>
<name>A0ABR9F550_9GAMM</name>
<feature type="domain" description="DSBA-like thioredoxin" evidence="1">
    <location>
        <begin position="10"/>
        <end position="207"/>
    </location>
</feature>
<dbReference type="Gene3D" id="3.40.30.10">
    <property type="entry name" value="Glutaredoxin"/>
    <property type="match status" value="1"/>
</dbReference>
<dbReference type="CDD" id="cd03024">
    <property type="entry name" value="DsbA_FrnE"/>
    <property type="match status" value="1"/>
</dbReference>
<keyword evidence="3" id="KW-1185">Reference proteome</keyword>
<sequence>MNKQDKPLRIDIVSDVVCPWCIIGYRQLAEALKATDTAHEIHWHSFELNPDMPPEGQNLRDHIAEKYGTSAQESEESRRKMTALGADVGFEFRFSDDTRTYNTFNIHQLLHWAGQQERMHDLKLALFTAHFTHQRHLSDNHVLAEIAAEIGLDRSEALAILESQRFAEEVRDAQRVSREQGIQGVPAVIFNRRHLVTGAQGIANYTHILEQLEEMQD</sequence>
<dbReference type="Proteomes" id="UP001645039">
    <property type="component" value="Unassembled WGS sequence"/>
</dbReference>
<dbReference type="Pfam" id="PF01323">
    <property type="entry name" value="DSBA"/>
    <property type="match status" value="1"/>
</dbReference>